<comment type="caution">
    <text evidence="4">The sequence shown here is derived from an EMBL/GenBank/DDBJ whole genome shotgun (WGS) entry which is preliminary data.</text>
</comment>
<keyword evidence="5" id="KW-1185">Reference proteome</keyword>
<dbReference type="Pfam" id="PF00497">
    <property type="entry name" value="SBP_bac_3"/>
    <property type="match status" value="1"/>
</dbReference>
<dbReference type="PROSITE" id="PS51318">
    <property type="entry name" value="TAT"/>
    <property type="match status" value="1"/>
</dbReference>
<dbReference type="SUPFAM" id="SSF53850">
    <property type="entry name" value="Periplasmic binding protein-like II"/>
    <property type="match status" value="1"/>
</dbReference>
<dbReference type="RefSeq" id="WP_086846639.1">
    <property type="nucleotide sequence ID" value="NZ_BAAASE010000004.1"/>
</dbReference>
<dbReference type="InterPro" id="IPR001638">
    <property type="entry name" value="Solute-binding_3/MltF_N"/>
</dbReference>
<gene>
    <name evidence="4" type="ORF">GCM10010255_36770</name>
</gene>
<sequence>MHLSCTRRPLLAGTAAAALLLALTACGSGIEAANSTAPRYKLVQPGVITAATQAEQPPFAVVDASGKPSGFAVDLMNESAKRLGVKVQYKTTNLQGILAGLSAGQYDIGVAGVGATPERKKQVAFTTPYYWGFTDVVTLKGGKQNKLPDFDGKRVGAVSGSVQETFINREMSGADLVKFKDQTALIAQLLSGGVEAVVLGGADADEYVKKQPIRIAVEFDSLQGSAFPLPKDGDPELLKDIDAQIDAMIEDGTYIKLYKKYFHDPIARDLIMERPKLAQQLIEHPDLAPTRD</sequence>
<feature type="chain" id="PRO_5046104952" evidence="2">
    <location>
        <begin position="28"/>
        <end position="292"/>
    </location>
</feature>
<dbReference type="PROSITE" id="PS51257">
    <property type="entry name" value="PROKAR_LIPOPROTEIN"/>
    <property type="match status" value="1"/>
</dbReference>
<dbReference type="EMBL" id="BAAASE010000004">
    <property type="protein sequence ID" value="GAA2400428.1"/>
    <property type="molecule type" value="Genomic_DNA"/>
</dbReference>
<dbReference type="Proteomes" id="UP001499986">
    <property type="component" value="Unassembled WGS sequence"/>
</dbReference>
<evidence type="ECO:0000259" key="3">
    <source>
        <dbReference type="SMART" id="SM00062"/>
    </source>
</evidence>
<proteinExistence type="predicted"/>
<organism evidence="4 5">
    <name type="scientific">Streptomyces coeruleofuscus</name>
    <dbReference type="NCBI Taxonomy" id="66879"/>
    <lineage>
        <taxon>Bacteria</taxon>
        <taxon>Bacillati</taxon>
        <taxon>Actinomycetota</taxon>
        <taxon>Actinomycetes</taxon>
        <taxon>Kitasatosporales</taxon>
        <taxon>Streptomycetaceae</taxon>
        <taxon>Streptomyces</taxon>
    </lineage>
</organism>
<feature type="signal peptide" evidence="2">
    <location>
        <begin position="1"/>
        <end position="27"/>
    </location>
</feature>
<name>A0ABN3IBU0_9ACTN</name>
<dbReference type="SMART" id="SM00062">
    <property type="entry name" value="PBPb"/>
    <property type="match status" value="1"/>
</dbReference>
<evidence type="ECO:0000313" key="5">
    <source>
        <dbReference type="Proteomes" id="UP001499986"/>
    </source>
</evidence>
<evidence type="ECO:0000256" key="1">
    <source>
        <dbReference type="ARBA" id="ARBA00022729"/>
    </source>
</evidence>
<dbReference type="PANTHER" id="PTHR35936">
    <property type="entry name" value="MEMBRANE-BOUND LYTIC MUREIN TRANSGLYCOSYLASE F"/>
    <property type="match status" value="1"/>
</dbReference>
<dbReference type="InterPro" id="IPR006311">
    <property type="entry name" value="TAT_signal"/>
</dbReference>
<dbReference type="CDD" id="cd13530">
    <property type="entry name" value="PBP2_peptides_like"/>
    <property type="match status" value="1"/>
</dbReference>
<evidence type="ECO:0000313" key="4">
    <source>
        <dbReference type="EMBL" id="GAA2400428.1"/>
    </source>
</evidence>
<dbReference type="Gene3D" id="3.40.190.10">
    <property type="entry name" value="Periplasmic binding protein-like II"/>
    <property type="match status" value="2"/>
</dbReference>
<accession>A0ABN3IBU0</accession>
<keyword evidence="1 2" id="KW-0732">Signal</keyword>
<feature type="domain" description="Solute-binding protein family 3/N-terminal" evidence="3">
    <location>
        <begin position="47"/>
        <end position="265"/>
    </location>
</feature>
<reference evidence="4 5" key="1">
    <citation type="journal article" date="2019" name="Int. J. Syst. Evol. Microbiol.">
        <title>The Global Catalogue of Microorganisms (GCM) 10K type strain sequencing project: providing services to taxonomists for standard genome sequencing and annotation.</title>
        <authorList>
            <consortium name="The Broad Institute Genomics Platform"/>
            <consortium name="The Broad Institute Genome Sequencing Center for Infectious Disease"/>
            <person name="Wu L."/>
            <person name="Ma J."/>
        </authorList>
    </citation>
    <scope>NUCLEOTIDE SEQUENCE [LARGE SCALE GENOMIC DNA]</scope>
    <source>
        <strain evidence="4 5">JCM 4358</strain>
    </source>
</reference>
<protein>
    <submittedName>
        <fullName evidence="4">ABC transporter substrate-binding protein</fullName>
    </submittedName>
</protein>
<dbReference type="PANTHER" id="PTHR35936:SF19">
    <property type="entry name" value="AMINO-ACID-BINDING PROTEIN YXEM-RELATED"/>
    <property type="match status" value="1"/>
</dbReference>
<evidence type="ECO:0000256" key="2">
    <source>
        <dbReference type="SAM" id="SignalP"/>
    </source>
</evidence>